<organism evidence="1 2">
    <name type="scientific">Tegillarca granosa</name>
    <name type="common">Malaysian cockle</name>
    <name type="synonym">Anadara granosa</name>
    <dbReference type="NCBI Taxonomy" id="220873"/>
    <lineage>
        <taxon>Eukaryota</taxon>
        <taxon>Metazoa</taxon>
        <taxon>Spiralia</taxon>
        <taxon>Lophotrochozoa</taxon>
        <taxon>Mollusca</taxon>
        <taxon>Bivalvia</taxon>
        <taxon>Autobranchia</taxon>
        <taxon>Pteriomorphia</taxon>
        <taxon>Arcoida</taxon>
        <taxon>Arcoidea</taxon>
        <taxon>Arcidae</taxon>
        <taxon>Tegillarca</taxon>
    </lineage>
</organism>
<dbReference type="EMBL" id="JARBDR010000813">
    <property type="protein sequence ID" value="KAJ8305931.1"/>
    <property type="molecule type" value="Genomic_DNA"/>
</dbReference>
<comment type="caution">
    <text evidence="1">The sequence shown here is derived from an EMBL/GenBank/DDBJ whole genome shotgun (WGS) entry which is preliminary data.</text>
</comment>
<protein>
    <submittedName>
        <fullName evidence="1">Uncharacterized protein</fullName>
    </submittedName>
</protein>
<sequence length="99" mass="11352">MVNVIQVSSIKLFGRLKIMLFNVAHLEERRTPDTKALSSNLNWKMVSFGSKGSMVETWIIEDFSDPRTETEGQLYKNLVNKTEFSNGNVKLYTTSIIYT</sequence>
<gene>
    <name evidence="1" type="ORF">KUTeg_016476</name>
</gene>
<proteinExistence type="predicted"/>
<reference evidence="1 2" key="1">
    <citation type="submission" date="2022-12" db="EMBL/GenBank/DDBJ databases">
        <title>Chromosome-level genome of Tegillarca granosa.</title>
        <authorList>
            <person name="Kim J."/>
        </authorList>
    </citation>
    <scope>NUCLEOTIDE SEQUENCE [LARGE SCALE GENOMIC DNA]</scope>
    <source>
        <strain evidence="1">Teg-2019</strain>
        <tissue evidence="1">Adductor muscle</tissue>
    </source>
</reference>
<accession>A0ABQ9EKY9</accession>
<keyword evidence="2" id="KW-1185">Reference proteome</keyword>
<evidence type="ECO:0000313" key="1">
    <source>
        <dbReference type="EMBL" id="KAJ8305931.1"/>
    </source>
</evidence>
<evidence type="ECO:0000313" key="2">
    <source>
        <dbReference type="Proteomes" id="UP001217089"/>
    </source>
</evidence>
<dbReference type="Proteomes" id="UP001217089">
    <property type="component" value="Unassembled WGS sequence"/>
</dbReference>
<name>A0ABQ9EKY9_TEGGR</name>